<dbReference type="EMBL" id="CAJOAZ010005421">
    <property type="protein sequence ID" value="CAF4099313.1"/>
    <property type="molecule type" value="Genomic_DNA"/>
</dbReference>
<keyword evidence="2" id="KW-0479">Metal-binding</keyword>
<protein>
    <recommendedName>
        <fullName evidence="11">BED-type domain-containing protein</fullName>
    </recommendedName>
</protein>
<dbReference type="Proteomes" id="UP000663844">
    <property type="component" value="Unassembled WGS sequence"/>
</dbReference>
<reference evidence="12" key="1">
    <citation type="submission" date="2021-02" db="EMBL/GenBank/DDBJ databases">
        <authorList>
            <person name="Nowell W R."/>
        </authorList>
    </citation>
    <scope>NUCLEOTIDE SEQUENCE</scope>
</reference>
<dbReference type="Pfam" id="PF05699">
    <property type="entry name" value="Dimer_Tnp_hAT"/>
    <property type="match status" value="1"/>
</dbReference>
<organism evidence="12 13">
    <name type="scientific">Adineta steineri</name>
    <dbReference type="NCBI Taxonomy" id="433720"/>
    <lineage>
        <taxon>Eukaryota</taxon>
        <taxon>Metazoa</taxon>
        <taxon>Spiralia</taxon>
        <taxon>Gnathifera</taxon>
        <taxon>Rotifera</taxon>
        <taxon>Eurotatoria</taxon>
        <taxon>Bdelloidea</taxon>
        <taxon>Adinetida</taxon>
        <taxon>Adinetidae</taxon>
        <taxon>Adineta</taxon>
    </lineage>
</organism>
<keyword evidence="7" id="KW-0804">Transcription</keyword>
<feature type="compositionally biased region" description="Acidic residues" evidence="10">
    <location>
        <begin position="218"/>
        <end position="229"/>
    </location>
</feature>
<dbReference type="InterPro" id="IPR003656">
    <property type="entry name" value="Znf_BED"/>
</dbReference>
<feature type="region of interest" description="Disordered" evidence="10">
    <location>
        <begin position="48"/>
        <end position="77"/>
    </location>
</feature>
<evidence type="ECO:0000313" key="13">
    <source>
        <dbReference type="Proteomes" id="UP000663844"/>
    </source>
</evidence>
<keyword evidence="3 9" id="KW-0863">Zinc-finger</keyword>
<keyword evidence="8" id="KW-0539">Nucleus</keyword>
<dbReference type="InterPro" id="IPR036236">
    <property type="entry name" value="Znf_C2H2_sf"/>
</dbReference>
<dbReference type="PANTHER" id="PTHR46481:SF10">
    <property type="entry name" value="ZINC FINGER BED DOMAIN-CONTAINING PROTEIN 39"/>
    <property type="match status" value="1"/>
</dbReference>
<name>A0A819UM83_9BILA</name>
<dbReference type="GO" id="GO:0008270">
    <property type="term" value="F:zinc ion binding"/>
    <property type="evidence" value="ECO:0007669"/>
    <property type="project" value="UniProtKB-KW"/>
</dbReference>
<evidence type="ECO:0000256" key="9">
    <source>
        <dbReference type="PROSITE-ProRule" id="PRU00027"/>
    </source>
</evidence>
<evidence type="ECO:0000256" key="2">
    <source>
        <dbReference type="ARBA" id="ARBA00022723"/>
    </source>
</evidence>
<evidence type="ECO:0000259" key="11">
    <source>
        <dbReference type="PROSITE" id="PS50808"/>
    </source>
</evidence>
<evidence type="ECO:0000313" key="12">
    <source>
        <dbReference type="EMBL" id="CAF4099313.1"/>
    </source>
</evidence>
<dbReference type="SUPFAM" id="SSF57667">
    <property type="entry name" value="beta-beta-alpha zinc fingers"/>
    <property type="match status" value="1"/>
</dbReference>
<evidence type="ECO:0000256" key="5">
    <source>
        <dbReference type="ARBA" id="ARBA00023015"/>
    </source>
</evidence>
<dbReference type="InterPro" id="IPR008906">
    <property type="entry name" value="HATC_C_dom"/>
</dbReference>
<dbReference type="InterPro" id="IPR052035">
    <property type="entry name" value="ZnF_BED_domain_contain"/>
</dbReference>
<comment type="subcellular location">
    <subcellularLocation>
        <location evidence="1">Nucleus</location>
    </subcellularLocation>
</comment>
<evidence type="ECO:0000256" key="7">
    <source>
        <dbReference type="ARBA" id="ARBA00023163"/>
    </source>
</evidence>
<feature type="region of interest" description="Disordered" evidence="10">
    <location>
        <begin position="467"/>
        <end position="501"/>
    </location>
</feature>
<keyword evidence="5" id="KW-0805">Transcription regulation</keyword>
<dbReference type="Pfam" id="PF02892">
    <property type="entry name" value="zf-BED"/>
    <property type="match status" value="1"/>
</dbReference>
<feature type="region of interest" description="Disordered" evidence="10">
    <location>
        <begin position="206"/>
        <end position="229"/>
    </location>
</feature>
<dbReference type="InterPro" id="IPR012337">
    <property type="entry name" value="RNaseH-like_sf"/>
</dbReference>
<keyword evidence="6" id="KW-0238">DNA-binding</keyword>
<evidence type="ECO:0000256" key="6">
    <source>
        <dbReference type="ARBA" id="ARBA00023125"/>
    </source>
</evidence>
<evidence type="ECO:0000256" key="3">
    <source>
        <dbReference type="ARBA" id="ARBA00022771"/>
    </source>
</evidence>
<keyword evidence="4" id="KW-0862">Zinc</keyword>
<evidence type="ECO:0000256" key="4">
    <source>
        <dbReference type="ARBA" id="ARBA00022833"/>
    </source>
</evidence>
<dbReference type="GO" id="GO:0046983">
    <property type="term" value="F:protein dimerization activity"/>
    <property type="evidence" value="ECO:0007669"/>
    <property type="project" value="InterPro"/>
</dbReference>
<dbReference type="PROSITE" id="PS50808">
    <property type="entry name" value="ZF_BED"/>
    <property type="match status" value="1"/>
</dbReference>
<accession>A0A819UM83</accession>
<evidence type="ECO:0000256" key="1">
    <source>
        <dbReference type="ARBA" id="ARBA00004123"/>
    </source>
</evidence>
<dbReference type="SUPFAM" id="SSF53098">
    <property type="entry name" value="Ribonuclease H-like"/>
    <property type="match status" value="1"/>
</dbReference>
<dbReference type="GO" id="GO:0003677">
    <property type="term" value="F:DNA binding"/>
    <property type="evidence" value="ECO:0007669"/>
    <property type="project" value="UniProtKB-KW"/>
</dbReference>
<sequence length="616" mass="69798">MAPSRKSISTRSATSAATNTTQRPQNFDDNLDEEPIVSQNVTHVSLEEIDEDSNSSNNVALVPEDDNTNSTNQSGGTKLRSNVWGFAQKITKNKAYCPKCKIYIKTINGGTSTLRKHLLLNHDLVQLQLASQPRNKPTNSIPREKKQRLDHLANLAIFEDGRTFGDFRKSGISKFITEGIPGYVPPHRNQVQRELKKSSSNTITNSQSFVFLDNSNNNDDDDDDDDEENRDLILDSWDDEVITGDDYNRNDDNDDNDQNIAISQIQLAKTIQKGRSLIKLIKRSQIIMMYINNEKKLSKVQRRLTTDCMSRWNSTFLSLQRLLEHKPILNSLFENKGKLPLTNKQKEKLGLSELSSDDYMIFTDLLKIFEPFDDATKLLSASKYPTIGLCLYVTRFMKDFLETEGEDDSNILITLKSFVLESFNKYFDEKNHQHFLLTLYGYLDPYGYSSLLPNERSKVERFLKQKYKDQTKSQAPPTTTTTTTTSSSTSTSSTTSTSGYSSVQKPTLLEKFLKSVGKSVPSRNLVAKTISEEIGLYGNLCKSEPLQDCVTFWRNHGQKMPILKTMAQQYLATPGTSVPSESAFSTSSYIGRKERSRLSPENLCYTVFLQDKLRSS</sequence>
<feature type="compositionally biased region" description="Low complexity" evidence="10">
    <location>
        <begin position="1"/>
        <end position="23"/>
    </location>
</feature>
<feature type="domain" description="BED-type" evidence="11">
    <location>
        <begin position="78"/>
        <end position="122"/>
    </location>
</feature>
<feature type="compositionally biased region" description="Low complexity" evidence="10">
    <location>
        <begin position="478"/>
        <end position="498"/>
    </location>
</feature>
<evidence type="ECO:0000256" key="8">
    <source>
        <dbReference type="ARBA" id="ARBA00023242"/>
    </source>
</evidence>
<dbReference type="GO" id="GO:0005634">
    <property type="term" value="C:nucleus"/>
    <property type="evidence" value="ECO:0007669"/>
    <property type="project" value="UniProtKB-SubCell"/>
</dbReference>
<dbReference type="AlphaFoldDB" id="A0A819UM83"/>
<comment type="caution">
    <text evidence="12">The sequence shown here is derived from an EMBL/GenBank/DDBJ whole genome shotgun (WGS) entry which is preliminary data.</text>
</comment>
<feature type="region of interest" description="Disordered" evidence="10">
    <location>
        <begin position="1"/>
        <end position="34"/>
    </location>
</feature>
<dbReference type="SMART" id="SM00614">
    <property type="entry name" value="ZnF_BED"/>
    <property type="match status" value="1"/>
</dbReference>
<gene>
    <name evidence="12" type="ORF">OXD698_LOCUS35337</name>
</gene>
<dbReference type="GO" id="GO:0009791">
    <property type="term" value="P:post-embryonic development"/>
    <property type="evidence" value="ECO:0007669"/>
    <property type="project" value="UniProtKB-ARBA"/>
</dbReference>
<evidence type="ECO:0000256" key="10">
    <source>
        <dbReference type="SAM" id="MobiDB-lite"/>
    </source>
</evidence>
<proteinExistence type="predicted"/>
<dbReference type="PANTHER" id="PTHR46481">
    <property type="entry name" value="ZINC FINGER BED DOMAIN-CONTAINING PROTEIN 4"/>
    <property type="match status" value="1"/>
</dbReference>
<feature type="compositionally biased region" description="Polar residues" evidence="10">
    <location>
        <begin position="68"/>
        <end position="77"/>
    </location>
</feature>